<evidence type="ECO:0000313" key="1">
    <source>
        <dbReference type="EMBL" id="KAH7981422.1"/>
    </source>
</evidence>
<organism evidence="1 2">
    <name type="scientific">Dermacentor silvarum</name>
    <name type="common">Tick</name>
    <dbReference type="NCBI Taxonomy" id="543639"/>
    <lineage>
        <taxon>Eukaryota</taxon>
        <taxon>Metazoa</taxon>
        <taxon>Ecdysozoa</taxon>
        <taxon>Arthropoda</taxon>
        <taxon>Chelicerata</taxon>
        <taxon>Arachnida</taxon>
        <taxon>Acari</taxon>
        <taxon>Parasitiformes</taxon>
        <taxon>Ixodida</taxon>
        <taxon>Ixodoidea</taxon>
        <taxon>Ixodidae</taxon>
        <taxon>Rhipicephalinae</taxon>
        <taxon>Dermacentor</taxon>
    </lineage>
</organism>
<name>A0ACB8E3V6_DERSI</name>
<keyword evidence="2" id="KW-1185">Reference proteome</keyword>
<gene>
    <name evidence="1" type="ORF">HPB49_023995</name>
</gene>
<comment type="caution">
    <text evidence="1">The sequence shown here is derived from an EMBL/GenBank/DDBJ whole genome shotgun (WGS) entry which is preliminary data.</text>
</comment>
<proteinExistence type="predicted"/>
<protein>
    <submittedName>
        <fullName evidence="1">Uncharacterized protein</fullName>
    </submittedName>
</protein>
<dbReference type="EMBL" id="CM023470">
    <property type="protein sequence ID" value="KAH7981422.1"/>
    <property type="molecule type" value="Genomic_DNA"/>
</dbReference>
<accession>A0ACB8E3V6</accession>
<dbReference type="Proteomes" id="UP000821865">
    <property type="component" value="Chromosome 1"/>
</dbReference>
<sequence>MAASTPVTGYDPASHRVVTMDVTPADQVVPTEHEYLEDMIQLWQRKQRKSPPKTPKLKRTPAASQPAVAGMSTHLLPAGAPNSSPTQAPRKPAWRTRYTPRIGRDDLIVVLKPRSSFDLKTVLPSERAGDAVRAFLEDCSAADLHVWPVWVQNVLVCSLTSIPIAQRLLGDIMLPVGDQQLPFRGQAKASGDICRGVINIDPAASSSSIKPNLEWPKGTILAARKLGDSNVAVVTFEGPKVPRFIFYRCQVAYVRLYKKTVPVCSCCGTIGHRATACPSPKPGFCSRCGSQVPTTPEGLAQHDCQPRCILCTGPHETEAWGCPGKYPGLLTPGLATTSYSPSRPRALDSTQVRLPVQGPATGYSGTLPATRGSTSGLSPPFPPLPPPRLNLLSSGRTPSFSARWLLWPSNSSPFAPNSFPPTQVGPSTCLNGRFPPSQPQFFFSPRASLPGAPANSGSRRRALPDLLIQRIGETIVPKITAEVLKAVQIWACSQFRFKKSRSRSASPNATPRRRKLAGTANTPFNPVLIPPSPAPPVPDPVLVSAQAMEDNP</sequence>
<reference evidence="1" key="1">
    <citation type="submission" date="2020-05" db="EMBL/GenBank/DDBJ databases">
        <title>Large-scale comparative analyses of tick genomes elucidate their genetic diversity and vector capacities.</title>
        <authorList>
            <person name="Jia N."/>
            <person name="Wang J."/>
            <person name="Shi W."/>
            <person name="Du L."/>
            <person name="Sun Y."/>
            <person name="Zhan W."/>
            <person name="Jiang J."/>
            <person name="Wang Q."/>
            <person name="Zhang B."/>
            <person name="Ji P."/>
            <person name="Sakyi L.B."/>
            <person name="Cui X."/>
            <person name="Yuan T."/>
            <person name="Jiang B."/>
            <person name="Yang W."/>
            <person name="Lam T.T.-Y."/>
            <person name="Chang Q."/>
            <person name="Ding S."/>
            <person name="Wang X."/>
            <person name="Zhu J."/>
            <person name="Ruan X."/>
            <person name="Zhao L."/>
            <person name="Wei J."/>
            <person name="Que T."/>
            <person name="Du C."/>
            <person name="Cheng J."/>
            <person name="Dai P."/>
            <person name="Han X."/>
            <person name="Huang E."/>
            <person name="Gao Y."/>
            <person name="Liu J."/>
            <person name="Shao H."/>
            <person name="Ye R."/>
            <person name="Li L."/>
            <person name="Wei W."/>
            <person name="Wang X."/>
            <person name="Wang C."/>
            <person name="Yang T."/>
            <person name="Huo Q."/>
            <person name="Li W."/>
            <person name="Guo W."/>
            <person name="Chen H."/>
            <person name="Zhou L."/>
            <person name="Ni X."/>
            <person name="Tian J."/>
            <person name="Zhou Y."/>
            <person name="Sheng Y."/>
            <person name="Liu T."/>
            <person name="Pan Y."/>
            <person name="Xia L."/>
            <person name="Li J."/>
            <person name="Zhao F."/>
            <person name="Cao W."/>
        </authorList>
    </citation>
    <scope>NUCLEOTIDE SEQUENCE</scope>
    <source>
        <strain evidence="1">Dsil-2018</strain>
    </source>
</reference>
<evidence type="ECO:0000313" key="2">
    <source>
        <dbReference type="Proteomes" id="UP000821865"/>
    </source>
</evidence>